<evidence type="ECO:0000256" key="1">
    <source>
        <dbReference type="SAM" id="MobiDB-lite"/>
    </source>
</evidence>
<feature type="region of interest" description="Disordered" evidence="1">
    <location>
        <begin position="331"/>
        <end position="353"/>
    </location>
</feature>
<comment type="caution">
    <text evidence="3">The sequence shown here is derived from an EMBL/GenBank/DDBJ whole genome shotgun (WGS) entry which is preliminary data.</text>
</comment>
<keyword evidence="4" id="KW-1185">Reference proteome</keyword>
<dbReference type="Pfam" id="PF07963">
    <property type="entry name" value="N_methyl"/>
    <property type="match status" value="1"/>
</dbReference>
<feature type="transmembrane region" description="Helical" evidence="2">
    <location>
        <begin position="12"/>
        <end position="34"/>
    </location>
</feature>
<dbReference type="Gene3D" id="3.30.700.10">
    <property type="entry name" value="Glycoprotein, Type 4 Pilin"/>
    <property type="match status" value="1"/>
</dbReference>
<dbReference type="Proteomes" id="UP000316213">
    <property type="component" value="Unassembled WGS sequence"/>
</dbReference>
<keyword evidence="2" id="KW-0472">Membrane</keyword>
<keyword evidence="2" id="KW-0812">Transmembrane</keyword>
<evidence type="ECO:0000313" key="3">
    <source>
        <dbReference type="EMBL" id="TWT93666.1"/>
    </source>
</evidence>
<feature type="compositionally biased region" description="Acidic residues" evidence="1">
    <location>
        <begin position="336"/>
        <end position="352"/>
    </location>
</feature>
<dbReference type="EMBL" id="SJPM01000009">
    <property type="protein sequence ID" value="TWT93666.1"/>
    <property type="molecule type" value="Genomic_DNA"/>
</dbReference>
<evidence type="ECO:0008006" key="5">
    <source>
        <dbReference type="Google" id="ProtNLM"/>
    </source>
</evidence>
<dbReference type="InterPro" id="IPR012902">
    <property type="entry name" value="N_methyl_site"/>
</dbReference>
<keyword evidence="2" id="KW-1133">Transmembrane helix</keyword>
<name>A0A5C6A2K2_9BACT</name>
<organism evidence="3 4">
    <name type="scientific">Neorhodopirellula pilleata</name>
    <dbReference type="NCBI Taxonomy" id="2714738"/>
    <lineage>
        <taxon>Bacteria</taxon>
        <taxon>Pseudomonadati</taxon>
        <taxon>Planctomycetota</taxon>
        <taxon>Planctomycetia</taxon>
        <taxon>Pirellulales</taxon>
        <taxon>Pirellulaceae</taxon>
        <taxon>Neorhodopirellula</taxon>
    </lineage>
</organism>
<dbReference type="SUPFAM" id="SSF54523">
    <property type="entry name" value="Pili subunits"/>
    <property type="match status" value="1"/>
</dbReference>
<dbReference type="AlphaFoldDB" id="A0A5C6A2K2"/>
<proteinExistence type="predicted"/>
<dbReference type="RefSeq" id="WP_146579474.1">
    <property type="nucleotide sequence ID" value="NZ_SJPM01000009.1"/>
</dbReference>
<protein>
    <recommendedName>
        <fullName evidence="5">Major pilin subunit</fullName>
    </recommendedName>
</protein>
<dbReference type="OrthoDB" id="268787at2"/>
<dbReference type="NCBIfam" id="TIGR02532">
    <property type="entry name" value="IV_pilin_GFxxxE"/>
    <property type="match status" value="1"/>
</dbReference>
<evidence type="ECO:0000313" key="4">
    <source>
        <dbReference type="Proteomes" id="UP000316213"/>
    </source>
</evidence>
<gene>
    <name evidence="3" type="ORF">Pla100_41840</name>
</gene>
<sequence length="428" mass="46099">MSRCIQRSFRRSALTLVELMVALTIVSILAAISLPTVKNTLRDQKLARAAGLLRSAIEEGRARSIAGGGGGVIIDRLGKDSIAQRCSSNRIRFATAPKPYTGDIALELALIGVNAGGTPDDFTDDTIALWFRSSALQLTRSASDLSSGTRFRTLINYGDEVLLGDAGLRFTIQTIDFGTATLRASDGLPAALFAAPNLPPTWVRVQVVANEQNLNMLRFRGTQSRFSIFRSPRPAIAMPIEMPQDTMIDLSVSGLGRYGNQFSPMAIEGNYLDVAIAPFNSVSVDYESVMILFGARGEVSRVLLTWSDGSQTDLPVIGDIHLLVGRGGEVKTAPEDQLEDTDPNPIADDADDGITPLLDQESIWVTIKSRTGEIVTSNWTDPTDDSTSLIATGNTAITDLDLRQQDRIQRTIGRVRASAVASSDIGTN</sequence>
<dbReference type="InterPro" id="IPR045584">
    <property type="entry name" value="Pilin-like"/>
</dbReference>
<accession>A0A5C6A2K2</accession>
<reference evidence="3 4" key="1">
    <citation type="submission" date="2019-02" db="EMBL/GenBank/DDBJ databases">
        <title>Deep-cultivation of Planctomycetes and their phenomic and genomic characterization uncovers novel biology.</title>
        <authorList>
            <person name="Wiegand S."/>
            <person name="Jogler M."/>
            <person name="Boedeker C."/>
            <person name="Pinto D."/>
            <person name="Vollmers J."/>
            <person name="Rivas-Marin E."/>
            <person name="Kohn T."/>
            <person name="Peeters S.H."/>
            <person name="Heuer A."/>
            <person name="Rast P."/>
            <person name="Oberbeckmann S."/>
            <person name="Bunk B."/>
            <person name="Jeske O."/>
            <person name="Meyerdierks A."/>
            <person name="Storesund J.E."/>
            <person name="Kallscheuer N."/>
            <person name="Luecker S."/>
            <person name="Lage O.M."/>
            <person name="Pohl T."/>
            <person name="Merkel B.J."/>
            <person name="Hornburger P."/>
            <person name="Mueller R.-W."/>
            <person name="Bruemmer F."/>
            <person name="Labrenz M."/>
            <person name="Spormann A.M."/>
            <person name="Op Den Camp H."/>
            <person name="Overmann J."/>
            <person name="Amann R."/>
            <person name="Jetten M.S.M."/>
            <person name="Mascher T."/>
            <person name="Medema M.H."/>
            <person name="Devos D.P."/>
            <person name="Kaster A.-K."/>
            <person name="Ovreas L."/>
            <person name="Rohde M."/>
            <person name="Galperin M.Y."/>
            <person name="Jogler C."/>
        </authorList>
    </citation>
    <scope>NUCLEOTIDE SEQUENCE [LARGE SCALE GENOMIC DNA]</scope>
    <source>
        <strain evidence="3 4">Pla100</strain>
    </source>
</reference>
<evidence type="ECO:0000256" key="2">
    <source>
        <dbReference type="SAM" id="Phobius"/>
    </source>
</evidence>